<dbReference type="Gene3D" id="1.10.8.140">
    <property type="entry name" value="PDCD5-like"/>
    <property type="match status" value="1"/>
</dbReference>
<dbReference type="InterPro" id="IPR036883">
    <property type="entry name" value="PDCD5-like_sf"/>
</dbReference>
<keyword evidence="3" id="KW-1185">Reference proteome</keyword>
<dbReference type="Pfam" id="PF01984">
    <property type="entry name" value="dsDNA_bind"/>
    <property type="match status" value="1"/>
</dbReference>
<protein>
    <submittedName>
        <fullName evidence="2">Uncharacterized protein</fullName>
    </submittedName>
</protein>
<comment type="similarity">
    <text evidence="1">Belongs to the PDCD5 family.</text>
</comment>
<accession>A0AA40E6I9</accession>
<dbReference type="InterPro" id="IPR002836">
    <property type="entry name" value="PDCD5-like"/>
</dbReference>
<organism evidence="2 3">
    <name type="scientific">Lasiosphaeria miniovina</name>
    <dbReference type="NCBI Taxonomy" id="1954250"/>
    <lineage>
        <taxon>Eukaryota</taxon>
        <taxon>Fungi</taxon>
        <taxon>Dikarya</taxon>
        <taxon>Ascomycota</taxon>
        <taxon>Pezizomycotina</taxon>
        <taxon>Sordariomycetes</taxon>
        <taxon>Sordariomycetidae</taxon>
        <taxon>Sordariales</taxon>
        <taxon>Lasiosphaeriaceae</taxon>
        <taxon>Lasiosphaeria</taxon>
    </lineage>
</organism>
<proteinExistence type="inferred from homology"/>
<name>A0AA40E6I9_9PEZI</name>
<dbReference type="AlphaFoldDB" id="A0AA40E6I9"/>
<evidence type="ECO:0000256" key="1">
    <source>
        <dbReference type="ARBA" id="ARBA00010490"/>
    </source>
</evidence>
<dbReference type="GO" id="GO:0003677">
    <property type="term" value="F:DNA binding"/>
    <property type="evidence" value="ECO:0007669"/>
    <property type="project" value="InterPro"/>
</dbReference>
<evidence type="ECO:0000313" key="2">
    <source>
        <dbReference type="EMBL" id="KAK0728840.1"/>
    </source>
</evidence>
<sequence>QLDQILQPEAADRLGRIRLVKEQRATEVESRLIMLAQSVMIDASVHTRCWGAYPMLGTEVSTDCTLGMLRQRQCLYRGGRHGSQGPSGESRILDSLFISAQIYDYAMLTNPNLLFPSLL</sequence>
<comment type="caution">
    <text evidence="2">The sequence shown here is derived from an EMBL/GenBank/DDBJ whole genome shotgun (WGS) entry which is preliminary data.</text>
</comment>
<dbReference type="GeneID" id="85320493"/>
<dbReference type="RefSeq" id="XP_060301695.1">
    <property type="nucleotide sequence ID" value="XM_060437223.1"/>
</dbReference>
<dbReference type="EMBL" id="JAUIRO010000002">
    <property type="protein sequence ID" value="KAK0728840.1"/>
    <property type="molecule type" value="Genomic_DNA"/>
</dbReference>
<gene>
    <name evidence="2" type="ORF">B0T26DRAFT_640323</name>
</gene>
<dbReference type="SUPFAM" id="SSF46950">
    <property type="entry name" value="Double-stranded DNA-binding domain"/>
    <property type="match status" value="1"/>
</dbReference>
<evidence type="ECO:0000313" key="3">
    <source>
        <dbReference type="Proteomes" id="UP001172101"/>
    </source>
</evidence>
<reference evidence="2" key="1">
    <citation type="submission" date="2023-06" db="EMBL/GenBank/DDBJ databases">
        <title>Genome-scale phylogeny and comparative genomics of the fungal order Sordariales.</title>
        <authorList>
            <consortium name="Lawrence Berkeley National Laboratory"/>
            <person name="Hensen N."/>
            <person name="Bonometti L."/>
            <person name="Westerberg I."/>
            <person name="Brannstrom I.O."/>
            <person name="Guillou S."/>
            <person name="Cros-Aarteil S."/>
            <person name="Calhoun S."/>
            <person name="Haridas S."/>
            <person name="Kuo A."/>
            <person name="Mondo S."/>
            <person name="Pangilinan J."/>
            <person name="Riley R."/>
            <person name="LaButti K."/>
            <person name="Andreopoulos B."/>
            <person name="Lipzen A."/>
            <person name="Chen C."/>
            <person name="Yanf M."/>
            <person name="Daum C."/>
            <person name="Ng V."/>
            <person name="Clum A."/>
            <person name="Steindorff A."/>
            <person name="Ohm R."/>
            <person name="Martin F."/>
            <person name="Silar P."/>
            <person name="Natvig D."/>
            <person name="Lalanne C."/>
            <person name="Gautier V."/>
            <person name="Ament-velasquez S.L."/>
            <person name="Kruys A."/>
            <person name="Hutchinson M.I."/>
            <person name="Powell A.J."/>
            <person name="Barry K."/>
            <person name="Miller A.N."/>
            <person name="Grigoriev I.V."/>
            <person name="Debuchy R."/>
            <person name="Gladieux P."/>
            <person name="Thoren M.H."/>
            <person name="Johannesson H."/>
        </authorList>
    </citation>
    <scope>NUCLEOTIDE SEQUENCE</scope>
    <source>
        <strain evidence="2">SMH2392-1A</strain>
    </source>
</reference>
<feature type="non-terminal residue" evidence="2">
    <location>
        <position position="1"/>
    </location>
</feature>
<dbReference type="Proteomes" id="UP001172101">
    <property type="component" value="Unassembled WGS sequence"/>
</dbReference>